<evidence type="ECO:0000313" key="7">
    <source>
        <dbReference type="Proteomes" id="UP000050973"/>
    </source>
</evidence>
<dbReference type="InterPro" id="IPR036390">
    <property type="entry name" value="WH_DNA-bd_sf"/>
</dbReference>
<evidence type="ECO:0000313" key="6">
    <source>
        <dbReference type="EMBL" id="KRM16963.1"/>
    </source>
</evidence>
<dbReference type="PATRIC" id="fig|1423779.3.peg.125"/>
<dbReference type="PRINTS" id="PR00039">
    <property type="entry name" value="HTHLYSR"/>
</dbReference>
<keyword evidence="4" id="KW-0804">Transcription</keyword>
<comment type="similarity">
    <text evidence="1">Belongs to the LysR transcriptional regulatory family.</text>
</comment>
<comment type="caution">
    <text evidence="6">The sequence shown here is derived from an EMBL/GenBank/DDBJ whole genome shotgun (WGS) entry which is preliminary data.</text>
</comment>
<dbReference type="Gene3D" id="1.10.10.10">
    <property type="entry name" value="Winged helix-like DNA-binding domain superfamily/Winged helix DNA-binding domain"/>
    <property type="match status" value="1"/>
</dbReference>
<evidence type="ECO:0000256" key="2">
    <source>
        <dbReference type="ARBA" id="ARBA00023015"/>
    </source>
</evidence>
<dbReference type="PANTHER" id="PTHR30346">
    <property type="entry name" value="TRANSCRIPTIONAL DUAL REGULATOR HCAR-RELATED"/>
    <property type="match status" value="1"/>
</dbReference>
<dbReference type="RefSeq" id="WP_003713834.1">
    <property type="nucleotide sequence ID" value="NZ_AZGE01000001.1"/>
</dbReference>
<accession>A0A0R1WPI2</accession>
<protein>
    <submittedName>
        <fullName evidence="6">Transcriptional regulator, LysR family</fullName>
    </submittedName>
</protein>
<dbReference type="GO" id="GO:0003700">
    <property type="term" value="F:DNA-binding transcription factor activity"/>
    <property type="evidence" value="ECO:0007669"/>
    <property type="project" value="InterPro"/>
</dbReference>
<proteinExistence type="inferred from homology"/>
<keyword evidence="2" id="KW-0805">Transcription regulation</keyword>
<reference evidence="6 7" key="1">
    <citation type="journal article" date="2015" name="Genome Announc.">
        <title>Expanding the biotechnology potential of lactobacilli through comparative genomics of 213 strains and associated genera.</title>
        <authorList>
            <person name="Sun Z."/>
            <person name="Harris H.M."/>
            <person name="McCann A."/>
            <person name="Guo C."/>
            <person name="Argimon S."/>
            <person name="Zhang W."/>
            <person name="Yang X."/>
            <person name="Jeffery I.B."/>
            <person name="Cooney J.C."/>
            <person name="Kagawa T.F."/>
            <person name="Liu W."/>
            <person name="Song Y."/>
            <person name="Salvetti E."/>
            <person name="Wrobel A."/>
            <person name="Rasinkangas P."/>
            <person name="Parkhill J."/>
            <person name="Rea M.C."/>
            <person name="O'Sullivan O."/>
            <person name="Ritari J."/>
            <person name="Douillard F.P."/>
            <person name="Paul Ross R."/>
            <person name="Yang R."/>
            <person name="Briner A.E."/>
            <person name="Felis G.E."/>
            <person name="de Vos W.M."/>
            <person name="Barrangou R."/>
            <person name="Klaenhammer T.R."/>
            <person name="Caufield P.W."/>
            <person name="Cui Y."/>
            <person name="Zhang H."/>
            <person name="O'Toole P.W."/>
        </authorList>
    </citation>
    <scope>NUCLEOTIDE SEQUENCE [LARGE SCALE GENOMIC DNA]</scope>
    <source>
        <strain evidence="6 7">DSM 4864</strain>
    </source>
</reference>
<dbReference type="AlphaFoldDB" id="A0A0R1WPI2"/>
<evidence type="ECO:0000256" key="3">
    <source>
        <dbReference type="ARBA" id="ARBA00023125"/>
    </source>
</evidence>
<dbReference type="Proteomes" id="UP000050973">
    <property type="component" value="Unassembled WGS sequence"/>
</dbReference>
<evidence type="ECO:0000256" key="1">
    <source>
        <dbReference type="ARBA" id="ARBA00009437"/>
    </source>
</evidence>
<dbReference type="GO" id="GO:0032993">
    <property type="term" value="C:protein-DNA complex"/>
    <property type="evidence" value="ECO:0007669"/>
    <property type="project" value="TreeGrafter"/>
</dbReference>
<gene>
    <name evidence="6" type="ORF">FC49_GL000123</name>
</gene>
<dbReference type="EMBL" id="AZGE01000001">
    <property type="protein sequence ID" value="KRM16963.1"/>
    <property type="molecule type" value="Genomic_DNA"/>
</dbReference>
<dbReference type="GO" id="GO:0003677">
    <property type="term" value="F:DNA binding"/>
    <property type="evidence" value="ECO:0007669"/>
    <property type="project" value="UniProtKB-KW"/>
</dbReference>
<dbReference type="InterPro" id="IPR036388">
    <property type="entry name" value="WH-like_DNA-bd_sf"/>
</dbReference>
<dbReference type="Pfam" id="PF00126">
    <property type="entry name" value="HTH_1"/>
    <property type="match status" value="1"/>
</dbReference>
<organism evidence="6 7">
    <name type="scientific">Limosilactobacillus oris DSM 4864</name>
    <dbReference type="NCBI Taxonomy" id="1423779"/>
    <lineage>
        <taxon>Bacteria</taxon>
        <taxon>Bacillati</taxon>
        <taxon>Bacillota</taxon>
        <taxon>Bacilli</taxon>
        <taxon>Lactobacillales</taxon>
        <taxon>Lactobacillaceae</taxon>
        <taxon>Limosilactobacillus</taxon>
    </lineage>
</organism>
<dbReference type="SUPFAM" id="SSF46785">
    <property type="entry name" value="Winged helix' DNA-binding domain"/>
    <property type="match status" value="1"/>
</dbReference>
<sequence>MIDNYLLEELVTFAKYKTLAKTAAELNVTQPTVTRGMQKLEDELGVQLFDRQPNRISLTKTGELAAEKANALLQANQQFITEIKNYAQSQQVLKVASVAPGPSILLERLHEQSALDYQVASDLLPEAQAAESLLDHQYTFVITNQEIQTDLIESRYIGQEHLFANLDQFMYLANQQQVTFKELAGLSFVVLSDIGPWKEVIQDNIPDAKFLYQSEYDALTELTKYTNFPFFTTNITEPDGTYDTTDSVSLPITDDSATITFYAAYLKDQRRTVTPLMKELVKIWPKKQF</sequence>
<evidence type="ECO:0000256" key="4">
    <source>
        <dbReference type="ARBA" id="ARBA00023163"/>
    </source>
</evidence>
<evidence type="ECO:0000259" key="5">
    <source>
        <dbReference type="PROSITE" id="PS50931"/>
    </source>
</evidence>
<dbReference type="PROSITE" id="PS50931">
    <property type="entry name" value="HTH_LYSR"/>
    <property type="match status" value="1"/>
</dbReference>
<keyword evidence="3" id="KW-0238">DNA-binding</keyword>
<name>A0A0R1WPI2_9LACO</name>
<dbReference type="PANTHER" id="PTHR30346:SF28">
    <property type="entry name" value="HTH-TYPE TRANSCRIPTIONAL REGULATOR CYNR"/>
    <property type="match status" value="1"/>
</dbReference>
<dbReference type="InterPro" id="IPR000847">
    <property type="entry name" value="LysR_HTH_N"/>
</dbReference>
<feature type="domain" description="HTH lysR-type" evidence="5">
    <location>
        <begin position="2"/>
        <end position="59"/>
    </location>
</feature>